<evidence type="ECO:0000313" key="1">
    <source>
        <dbReference type="EMBL" id="DAD46217.1"/>
    </source>
</evidence>
<dbReference type="Proteomes" id="UP000607653">
    <property type="component" value="Unassembled WGS sequence"/>
</dbReference>
<dbReference type="EMBL" id="DUZY01000007">
    <property type="protein sequence ID" value="DAD46217.1"/>
    <property type="molecule type" value="Genomic_DNA"/>
</dbReference>
<keyword evidence="2" id="KW-1185">Reference proteome</keyword>
<dbReference type="AlphaFoldDB" id="A0A822ZMT8"/>
<gene>
    <name evidence="1" type="ORF">HUJ06_004447</name>
</gene>
<accession>A0A822ZMT8</accession>
<protein>
    <submittedName>
        <fullName evidence="1">Uncharacterized protein</fullName>
    </submittedName>
</protein>
<proteinExistence type="predicted"/>
<reference evidence="1 2" key="1">
    <citation type="journal article" date="2020" name="Mol. Biol. Evol.">
        <title>Distinct Expression and Methylation Patterns for Genes with Different Fates following a Single Whole-Genome Duplication in Flowering Plants.</title>
        <authorList>
            <person name="Shi T."/>
            <person name="Rahmani R.S."/>
            <person name="Gugger P.F."/>
            <person name="Wang M."/>
            <person name="Li H."/>
            <person name="Zhang Y."/>
            <person name="Li Z."/>
            <person name="Wang Q."/>
            <person name="Van de Peer Y."/>
            <person name="Marchal K."/>
            <person name="Chen J."/>
        </authorList>
    </citation>
    <scope>NUCLEOTIDE SEQUENCE [LARGE SCALE GENOMIC DNA]</scope>
    <source>
        <tissue evidence="1">Leaf</tissue>
    </source>
</reference>
<name>A0A822ZMT8_NELNU</name>
<comment type="caution">
    <text evidence="1">The sequence shown here is derived from an EMBL/GenBank/DDBJ whole genome shotgun (WGS) entry which is preliminary data.</text>
</comment>
<organism evidence="1 2">
    <name type="scientific">Nelumbo nucifera</name>
    <name type="common">Sacred lotus</name>
    <dbReference type="NCBI Taxonomy" id="4432"/>
    <lineage>
        <taxon>Eukaryota</taxon>
        <taxon>Viridiplantae</taxon>
        <taxon>Streptophyta</taxon>
        <taxon>Embryophyta</taxon>
        <taxon>Tracheophyta</taxon>
        <taxon>Spermatophyta</taxon>
        <taxon>Magnoliopsida</taxon>
        <taxon>Proteales</taxon>
        <taxon>Nelumbonaceae</taxon>
        <taxon>Nelumbo</taxon>
    </lineage>
</organism>
<sequence>MIARVEKTIVITIDDLRKGTFGGFPLLPLDRSLTDAMEKSYWEKVDDLANQLKPKQWGIQKSKPKNLLDPGRWNKMMVVMASSSTPLLHYSITLCAVPLGQPSLRLFHCKGQQCCLENAAQGQWRILKQK</sequence>
<evidence type="ECO:0000313" key="2">
    <source>
        <dbReference type="Proteomes" id="UP000607653"/>
    </source>
</evidence>